<name>A0A9X1FYK8_9RHOB</name>
<dbReference type="Pfam" id="PF13238">
    <property type="entry name" value="AAA_18"/>
    <property type="match status" value="1"/>
</dbReference>
<organism evidence="1 2">
    <name type="scientific">Roseobacter insulae</name>
    <dbReference type="NCBI Taxonomy" id="2859783"/>
    <lineage>
        <taxon>Bacteria</taxon>
        <taxon>Pseudomonadati</taxon>
        <taxon>Pseudomonadota</taxon>
        <taxon>Alphaproteobacteria</taxon>
        <taxon>Rhodobacterales</taxon>
        <taxon>Roseobacteraceae</taxon>
        <taxon>Roseobacter</taxon>
    </lineage>
</organism>
<comment type="caution">
    <text evidence="1">The sequence shown here is derived from an EMBL/GenBank/DDBJ whole genome shotgun (WGS) entry which is preliminary data.</text>
</comment>
<sequence length="210" mass="22953">MESLSALRDAVLIAPRQSDRRLVALAGAPGSGKSTLAHHLAEALDRAGSPSQVVPMDGFHLDNRLLEPQGLLDRKGAPETFDAKGLCRLVAALGGQSPVYYPLFDRTRDIAIAGAGVLQDDCDTVIVEGNYLLFDAPEWRALSQYWDVSVRLDVPLHVLRSRLVDRWLNEGLDKSDAIARAEGNDLKNAQRIDANRLPCDLLYANVGQDE</sequence>
<dbReference type="AlphaFoldDB" id="A0A9X1FYK8"/>
<accession>A0A9X1FYK8</accession>
<gene>
    <name evidence="1" type="ORF">KX928_20175</name>
</gene>
<dbReference type="Proteomes" id="UP001138661">
    <property type="component" value="Unassembled WGS sequence"/>
</dbReference>
<evidence type="ECO:0000313" key="1">
    <source>
        <dbReference type="EMBL" id="MBW4710109.1"/>
    </source>
</evidence>
<evidence type="ECO:0000313" key="2">
    <source>
        <dbReference type="Proteomes" id="UP001138661"/>
    </source>
</evidence>
<proteinExistence type="predicted"/>
<dbReference type="PANTHER" id="PTHR10285">
    <property type="entry name" value="URIDINE KINASE"/>
    <property type="match status" value="1"/>
</dbReference>
<keyword evidence="2" id="KW-1185">Reference proteome</keyword>
<protein>
    <submittedName>
        <fullName evidence="1">AAA family ATPase</fullName>
    </submittedName>
</protein>
<dbReference type="EMBL" id="JAHXDN010000006">
    <property type="protein sequence ID" value="MBW4710109.1"/>
    <property type="molecule type" value="Genomic_DNA"/>
</dbReference>
<reference evidence="1" key="1">
    <citation type="submission" date="2021-07" db="EMBL/GenBank/DDBJ databases">
        <title>Roseobacter insulae sp. nov., isolated from a tidal flat.</title>
        <authorList>
            <person name="Park S."/>
            <person name="Yoon J.-H."/>
        </authorList>
    </citation>
    <scope>NUCLEOTIDE SEQUENCE</scope>
    <source>
        <strain evidence="1">YSTF-M11</strain>
    </source>
</reference>